<dbReference type="KEGG" id="llu:AKJ09_09073"/>
<protein>
    <submittedName>
        <fullName evidence="12">Magnesium and cobalt efflux protein CorC</fullName>
    </submittedName>
</protein>
<evidence type="ECO:0000313" key="12">
    <source>
        <dbReference type="EMBL" id="AKV02410.1"/>
    </source>
</evidence>
<dbReference type="SUPFAM" id="SSF54631">
    <property type="entry name" value="CBS-domain pair"/>
    <property type="match status" value="1"/>
</dbReference>
<dbReference type="Pfam" id="PF01595">
    <property type="entry name" value="CNNM"/>
    <property type="match status" value="1"/>
</dbReference>
<keyword evidence="5" id="KW-0677">Repeat</keyword>
<dbReference type="InterPro" id="IPR036318">
    <property type="entry name" value="FAD-bd_PCMH-like_sf"/>
</dbReference>
<dbReference type="InterPro" id="IPR000644">
    <property type="entry name" value="CBS_dom"/>
</dbReference>
<dbReference type="PANTHER" id="PTHR22777">
    <property type="entry name" value="HEMOLYSIN-RELATED"/>
    <property type="match status" value="1"/>
</dbReference>
<evidence type="ECO:0000256" key="4">
    <source>
        <dbReference type="ARBA" id="ARBA00022692"/>
    </source>
</evidence>
<feature type="signal peptide" evidence="10">
    <location>
        <begin position="1"/>
        <end position="26"/>
    </location>
</feature>
<dbReference type="EMBL" id="CP012333">
    <property type="protein sequence ID" value="AKV02410.1"/>
    <property type="molecule type" value="Genomic_DNA"/>
</dbReference>
<name>A0A0K1QAG1_9BACT</name>
<keyword evidence="6" id="KW-1133">Transmembrane helix</keyword>
<evidence type="ECO:0000256" key="8">
    <source>
        <dbReference type="ARBA" id="ARBA00023136"/>
    </source>
</evidence>
<dbReference type="PROSITE" id="PS51371">
    <property type="entry name" value="CBS"/>
    <property type="match status" value="2"/>
</dbReference>
<dbReference type="InterPro" id="IPR046342">
    <property type="entry name" value="CBS_dom_sf"/>
</dbReference>
<evidence type="ECO:0000256" key="7">
    <source>
        <dbReference type="ARBA" id="ARBA00023122"/>
    </source>
</evidence>
<accession>A0A0K1QAG1</accession>
<dbReference type="Proteomes" id="UP000064967">
    <property type="component" value="Chromosome"/>
</dbReference>
<dbReference type="PATRIC" id="fig|1391654.3.peg.9196"/>
<comment type="subcellular location">
    <subcellularLocation>
        <location evidence="1">Cell membrane</location>
        <topology evidence="1">Multi-pass membrane protein</topology>
    </subcellularLocation>
</comment>
<proteinExistence type="inferred from homology"/>
<dbReference type="CDD" id="cd04590">
    <property type="entry name" value="CBS_pair_CorC_HlyC_assoc"/>
    <property type="match status" value="1"/>
</dbReference>
<keyword evidence="4" id="KW-0812">Transmembrane</keyword>
<evidence type="ECO:0000256" key="3">
    <source>
        <dbReference type="ARBA" id="ARBA00022475"/>
    </source>
</evidence>
<keyword evidence="10" id="KW-0732">Signal</keyword>
<keyword evidence="8" id="KW-0472">Membrane</keyword>
<keyword evidence="7 9" id="KW-0129">CBS domain</keyword>
<dbReference type="SUPFAM" id="SSF56176">
    <property type="entry name" value="FAD-binding/transporter-associated domain-like"/>
    <property type="match status" value="1"/>
</dbReference>
<dbReference type="Gene3D" id="3.30.465.10">
    <property type="match status" value="1"/>
</dbReference>
<evidence type="ECO:0000256" key="10">
    <source>
        <dbReference type="SAM" id="SignalP"/>
    </source>
</evidence>
<gene>
    <name evidence="12" type="ORF">AKJ09_09073</name>
</gene>
<dbReference type="InterPro" id="IPR002550">
    <property type="entry name" value="CNNM"/>
</dbReference>
<evidence type="ECO:0000256" key="1">
    <source>
        <dbReference type="ARBA" id="ARBA00004651"/>
    </source>
</evidence>
<organism evidence="12 13">
    <name type="scientific">Labilithrix luteola</name>
    <dbReference type="NCBI Taxonomy" id="1391654"/>
    <lineage>
        <taxon>Bacteria</taxon>
        <taxon>Pseudomonadati</taxon>
        <taxon>Myxococcota</taxon>
        <taxon>Polyangia</taxon>
        <taxon>Polyangiales</taxon>
        <taxon>Labilitrichaceae</taxon>
        <taxon>Labilithrix</taxon>
    </lineage>
</organism>
<feature type="domain" description="CBS" evidence="11">
    <location>
        <begin position="270"/>
        <end position="327"/>
    </location>
</feature>
<dbReference type="AlphaFoldDB" id="A0A0K1QAG1"/>
<evidence type="ECO:0000256" key="6">
    <source>
        <dbReference type="ARBA" id="ARBA00022989"/>
    </source>
</evidence>
<dbReference type="InterPro" id="IPR016169">
    <property type="entry name" value="FAD-bd_PCMH_sub2"/>
</dbReference>
<comment type="similarity">
    <text evidence="2">Belongs to the UPF0053 family.</text>
</comment>
<keyword evidence="3" id="KW-1003">Cell membrane</keyword>
<dbReference type="Pfam" id="PF00571">
    <property type="entry name" value="CBS"/>
    <property type="match status" value="2"/>
</dbReference>
<dbReference type="SMART" id="SM01091">
    <property type="entry name" value="CorC_HlyC"/>
    <property type="match status" value="1"/>
</dbReference>
<reference evidence="12 13" key="1">
    <citation type="submission" date="2015-08" db="EMBL/GenBank/DDBJ databases">
        <authorList>
            <person name="Babu N.S."/>
            <person name="Beckwith C.J."/>
            <person name="Beseler K.G."/>
            <person name="Brison A."/>
            <person name="Carone J.V."/>
            <person name="Caskin T.P."/>
            <person name="Diamond M."/>
            <person name="Durham M.E."/>
            <person name="Foxe J.M."/>
            <person name="Go M."/>
            <person name="Henderson B.A."/>
            <person name="Jones I.B."/>
            <person name="McGettigan J.A."/>
            <person name="Micheletti S.J."/>
            <person name="Nasrallah M.E."/>
            <person name="Ortiz D."/>
            <person name="Piller C.R."/>
            <person name="Privatt S.R."/>
            <person name="Schneider S.L."/>
            <person name="Sharp S."/>
            <person name="Smith T.C."/>
            <person name="Stanton J.D."/>
            <person name="Ullery H.E."/>
            <person name="Wilson R.J."/>
            <person name="Serrano M.G."/>
            <person name="Buck G."/>
            <person name="Lee V."/>
            <person name="Wang Y."/>
            <person name="Carvalho R."/>
            <person name="Voegtly L."/>
            <person name="Shi R."/>
            <person name="Duckworth R."/>
            <person name="Johnson A."/>
            <person name="Loviza R."/>
            <person name="Walstead R."/>
            <person name="Shah Z."/>
            <person name="Kiflezghi M."/>
            <person name="Wade K."/>
            <person name="Ball S.L."/>
            <person name="Bradley K.W."/>
            <person name="Asai D.J."/>
            <person name="Bowman C.A."/>
            <person name="Russell D.A."/>
            <person name="Pope W.H."/>
            <person name="Jacobs-Sera D."/>
            <person name="Hendrix R.W."/>
            <person name="Hatfull G.F."/>
        </authorList>
    </citation>
    <scope>NUCLEOTIDE SEQUENCE [LARGE SCALE GENOMIC DNA]</scope>
    <source>
        <strain evidence="12 13">DSM 27648</strain>
    </source>
</reference>
<dbReference type="InterPro" id="IPR005170">
    <property type="entry name" value="Transptr-assoc_dom"/>
</dbReference>
<evidence type="ECO:0000256" key="9">
    <source>
        <dbReference type="PROSITE-ProRule" id="PRU00703"/>
    </source>
</evidence>
<dbReference type="STRING" id="1391654.AKJ09_09073"/>
<dbReference type="PANTHER" id="PTHR22777:SF32">
    <property type="entry name" value="UPF0053 INNER MEMBRANE PROTEIN YFJD"/>
    <property type="match status" value="1"/>
</dbReference>
<evidence type="ECO:0000256" key="5">
    <source>
        <dbReference type="ARBA" id="ARBA00022737"/>
    </source>
</evidence>
<dbReference type="Pfam" id="PF03471">
    <property type="entry name" value="CorC_HlyC"/>
    <property type="match status" value="1"/>
</dbReference>
<evidence type="ECO:0000256" key="2">
    <source>
        <dbReference type="ARBA" id="ARBA00006337"/>
    </source>
</evidence>
<dbReference type="GO" id="GO:0050660">
    <property type="term" value="F:flavin adenine dinucleotide binding"/>
    <property type="evidence" value="ECO:0007669"/>
    <property type="project" value="InterPro"/>
</dbReference>
<dbReference type="InterPro" id="IPR044751">
    <property type="entry name" value="Ion_transp-like_CBS"/>
</dbReference>
<evidence type="ECO:0000259" key="11">
    <source>
        <dbReference type="PROSITE" id="PS51371"/>
    </source>
</evidence>
<keyword evidence="13" id="KW-1185">Reference proteome</keyword>
<dbReference type="GO" id="GO:0005886">
    <property type="term" value="C:plasma membrane"/>
    <property type="evidence" value="ECO:0007669"/>
    <property type="project" value="UniProtKB-SubCell"/>
</dbReference>
<evidence type="ECO:0000313" key="13">
    <source>
        <dbReference type="Proteomes" id="UP000064967"/>
    </source>
</evidence>
<dbReference type="Gene3D" id="3.10.580.10">
    <property type="entry name" value="CBS-domain"/>
    <property type="match status" value="1"/>
</dbReference>
<feature type="domain" description="CBS" evidence="11">
    <location>
        <begin position="203"/>
        <end position="263"/>
    </location>
</feature>
<feature type="chain" id="PRO_5005467061" evidence="10">
    <location>
        <begin position="27"/>
        <end position="428"/>
    </location>
</feature>
<sequence>MSIPLGPIVMAVAAAAVGSLFASADAALTTLPEARLQALVEEQDSAFARYSAGRARVLSRWLVARVLAISGAAVLIAWAVSQALDPIPSAAIAVLSSVVTYGTFAEALGTVARHRPEAVGRLALRFLRPLEWAVMPIAEPLAAIGSFIGRRVPDRAVVDARHTENEVEWLVAKGEKAGALDKEPATMIRNVLDFKNLTAKEVMIPRRHIASIEASTPLAQVLEHVIKDGHSRYPVYRETLDNVVGLLYVKDLFEVVRTGKLAEGKLDDLIRRPVLFVAESQPALSVLREMRGRRLHLAIVSDEFGGTSGIVTLEDIIEEIVGEIRDEYDTEDASPIQKLAEGRFVADAAIPIGDLELHLGKKLPEDGDFESLGGLIVHRAGRVPEVGATVSLDGYQLIVREADETHVMKVEIVRAEPDLAPPAEAPAS</sequence>
<dbReference type="FunFam" id="3.10.580.10:FF:000002">
    <property type="entry name" value="Magnesium/cobalt efflux protein CorC"/>
    <property type="match status" value="1"/>
</dbReference>